<gene>
    <name evidence="7" type="ORF">SAMN04488513_106159</name>
</gene>
<dbReference type="PANTHER" id="PTHR30250">
    <property type="entry name" value="PST FAMILY PREDICTED COLANIC ACID TRANSPORTER"/>
    <property type="match status" value="1"/>
</dbReference>
<dbReference type="AlphaFoldDB" id="A0A1M6KQF1"/>
<keyword evidence="2" id="KW-1003">Cell membrane</keyword>
<dbReference type="InterPro" id="IPR050833">
    <property type="entry name" value="Poly_Biosynth_Transport"/>
</dbReference>
<feature type="transmembrane region" description="Helical" evidence="6">
    <location>
        <begin position="300"/>
        <end position="320"/>
    </location>
</feature>
<dbReference type="GO" id="GO:0005886">
    <property type="term" value="C:plasma membrane"/>
    <property type="evidence" value="ECO:0007669"/>
    <property type="project" value="UniProtKB-SubCell"/>
</dbReference>
<feature type="transmembrane region" description="Helical" evidence="6">
    <location>
        <begin position="453"/>
        <end position="476"/>
    </location>
</feature>
<dbReference type="EMBL" id="FQYU01000006">
    <property type="protein sequence ID" value="SHJ61213.1"/>
    <property type="molecule type" value="Genomic_DNA"/>
</dbReference>
<sequence>MYAKMGITMFISLYVTRLVLNALGASDFGIFNVVGGAIAMLGFLHAAMSSATQRFMSFYEGQGDKEKQKYIFNVSTVLHLGIALLLVVVLLIAGYFFFNGILNIPPDRVFAAKVIYGALILSTAFTVLSVPYEAVLNAHENMLYYSIVGVVESLLKLAVALVIVSYAGDKLVLYGILMAVIPFIIRTIMQIYCHKKYEECVIAPKRYFEKGLMKEMTSFAGWSFLSLTSGMVTQYGMGLVLNNFFGAVLNAAQGVANQISGQLMVFSNNMLKAVSPVVVKTGGAGDRVKMLDTSLSSSKFSIYMAAFFMIPFMIEAPYVLKIWLKNIPEWAIVFVRLQLLRVLLEQFTHPLIISIQAQGDIRSFSIYTSLANIVPLFLTWCFFEMGYPPYFLYVSWIFMWAIVKGGLILHFAKSKCGLSFSMFNKKVALPGFFTCVLMVFTGLLPVFYLETGFLRLVLVGCICWGTFILLQHFIFLDKSEKKVIKALFLAIKQRFVRS</sequence>
<reference evidence="8" key="1">
    <citation type="submission" date="2016-11" db="EMBL/GenBank/DDBJ databases">
        <authorList>
            <person name="Varghese N."/>
            <person name="Submissions S."/>
        </authorList>
    </citation>
    <scope>NUCLEOTIDE SEQUENCE [LARGE SCALE GENOMIC DNA]</scope>
    <source>
        <strain evidence="8">DSM 19858</strain>
    </source>
</reference>
<keyword evidence="5 6" id="KW-0472">Membrane</keyword>
<evidence type="ECO:0000256" key="4">
    <source>
        <dbReference type="ARBA" id="ARBA00022989"/>
    </source>
</evidence>
<evidence type="ECO:0000256" key="3">
    <source>
        <dbReference type="ARBA" id="ARBA00022692"/>
    </source>
</evidence>
<feature type="transmembrane region" description="Helical" evidence="6">
    <location>
        <begin position="110"/>
        <end position="130"/>
    </location>
</feature>
<keyword evidence="3 6" id="KW-0812">Transmembrane</keyword>
<keyword evidence="8" id="KW-1185">Reference proteome</keyword>
<feature type="transmembrane region" description="Helical" evidence="6">
    <location>
        <begin position="391"/>
        <end position="412"/>
    </location>
</feature>
<accession>A0A1M6KQF1</accession>
<evidence type="ECO:0000256" key="1">
    <source>
        <dbReference type="ARBA" id="ARBA00004651"/>
    </source>
</evidence>
<evidence type="ECO:0000256" key="6">
    <source>
        <dbReference type="SAM" id="Phobius"/>
    </source>
</evidence>
<feature type="transmembrane region" description="Helical" evidence="6">
    <location>
        <begin position="70"/>
        <end position="98"/>
    </location>
</feature>
<dbReference type="Proteomes" id="UP000184543">
    <property type="component" value="Unassembled WGS sequence"/>
</dbReference>
<dbReference type="STRING" id="192903.SAMN04488513_106159"/>
<comment type="subcellular location">
    <subcellularLocation>
        <location evidence="1">Cell membrane</location>
        <topology evidence="1">Multi-pass membrane protein</topology>
    </subcellularLocation>
</comment>
<feature type="transmembrane region" description="Helical" evidence="6">
    <location>
        <begin position="142"/>
        <end position="165"/>
    </location>
</feature>
<feature type="transmembrane region" description="Helical" evidence="6">
    <location>
        <begin position="171"/>
        <end position="189"/>
    </location>
</feature>
<keyword evidence="4 6" id="KW-1133">Transmembrane helix</keyword>
<feature type="transmembrane region" description="Helical" evidence="6">
    <location>
        <begin position="30"/>
        <end position="49"/>
    </location>
</feature>
<name>A0A1M6KQF1_9FLAO</name>
<feature type="transmembrane region" description="Helical" evidence="6">
    <location>
        <begin position="427"/>
        <end position="447"/>
    </location>
</feature>
<dbReference type="PANTHER" id="PTHR30250:SF26">
    <property type="entry name" value="PSMA PROTEIN"/>
    <property type="match status" value="1"/>
</dbReference>
<organism evidence="7 8">
    <name type="scientific">Pseudozobellia thermophila</name>
    <dbReference type="NCBI Taxonomy" id="192903"/>
    <lineage>
        <taxon>Bacteria</taxon>
        <taxon>Pseudomonadati</taxon>
        <taxon>Bacteroidota</taxon>
        <taxon>Flavobacteriia</taxon>
        <taxon>Flavobacteriales</taxon>
        <taxon>Flavobacteriaceae</taxon>
        <taxon>Pseudozobellia</taxon>
    </lineage>
</organism>
<proteinExistence type="predicted"/>
<evidence type="ECO:0000256" key="5">
    <source>
        <dbReference type="ARBA" id="ARBA00023136"/>
    </source>
</evidence>
<evidence type="ECO:0000313" key="7">
    <source>
        <dbReference type="EMBL" id="SHJ61213.1"/>
    </source>
</evidence>
<protein>
    <submittedName>
        <fullName evidence="7">Na+-driven multidrug efflux pump</fullName>
    </submittedName>
</protein>
<evidence type="ECO:0000256" key="2">
    <source>
        <dbReference type="ARBA" id="ARBA00022475"/>
    </source>
</evidence>
<evidence type="ECO:0000313" key="8">
    <source>
        <dbReference type="Proteomes" id="UP000184543"/>
    </source>
</evidence>
<feature type="transmembrane region" description="Helical" evidence="6">
    <location>
        <begin position="364"/>
        <end position="385"/>
    </location>
</feature>